<sequence>MTKDYLAEAGNVHLAYYVEAADKLGIQYEIIVRSLMARFSDNGKHWFILNTALPVNNVPSTTISKRKNLAYKVLKVGGIPVAEQREINNEEEAIDFWKEFGNIVLKPVQNLGGNGVSLLPKSEHEVRHGFQTALATNLSSTNVKVLAEEFCTGTNYRILVCDDKVIGAVRRRAAYIVGDGSNTIEQLIISTNQQRKDRLLKPIRLDKEVEKRLWANNLTLDSIPQRGEEVEVRLNSNQSTGGTTEECLDEIDPYYLDLAIKATQVLGLKVGGVDLIAEDVTKQAPCVINEINYNPGLRVHYKADKGKIVDVATPIMQYIRENI</sequence>
<name>A0A955KWR8_9BACT</name>
<evidence type="ECO:0000313" key="3">
    <source>
        <dbReference type="EMBL" id="MCA9376323.1"/>
    </source>
</evidence>
<dbReference type="PANTHER" id="PTHR21621">
    <property type="entry name" value="RIBOSOMAL PROTEIN S6 MODIFICATION PROTEIN"/>
    <property type="match status" value="1"/>
</dbReference>
<dbReference type="Pfam" id="PF02955">
    <property type="entry name" value="GSH-S_ATP"/>
    <property type="match status" value="1"/>
</dbReference>
<dbReference type="SUPFAM" id="SSF56059">
    <property type="entry name" value="Glutathione synthetase ATP-binding domain-like"/>
    <property type="match status" value="1"/>
</dbReference>
<dbReference type="InterPro" id="IPR011761">
    <property type="entry name" value="ATP-grasp"/>
</dbReference>
<feature type="domain" description="ATP-grasp" evidence="2">
    <location>
        <begin position="71"/>
        <end position="320"/>
    </location>
</feature>
<protein>
    <recommendedName>
        <fullName evidence="2">ATP-grasp domain-containing protein</fullName>
    </recommendedName>
</protein>
<dbReference type="GO" id="GO:0009432">
    <property type="term" value="P:SOS response"/>
    <property type="evidence" value="ECO:0007669"/>
    <property type="project" value="TreeGrafter"/>
</dbReference>
<dbReference type="GO" id="GO:0018169">
    <property type="term" value="F:ribosomal S6-glutamic acid ligase activity"/>
    <property type="evidence" value="ECO:0007669"/>
    <property type="project" value="TreeGrafter"/>
</dbReference>
<dbReference type="GO" id="GO:0005737">
    <property type="term" value="C:cytoplasm"/>
    <property type="evidence" value="ECO:0007669"/>
    <property type="project" value="TreeGrafter"/>
</dbReference>
<comment type="caution">
    <text evidence="3">The sequence shown here is derived from an EMBL/GenBank/DDBJ whole genome shotgun (WGS) entry which is preliminary data.</text>
</comment>
<gene>
    <name evidence="3" type="ORF">KC685_00175</name>
</gene>
<accession>A0A955KWR8</accession>
<evidence type="ECO:0000256" key="1">
    <source>
        <dbReference type="PROSITE-ProRule" id="PRU00409"/>
    </source>
</evidence>
<dbReference type="Gene3D" id="3.30.470.20">
    <property type="entry name" value="ATP-grasp fold, B domain"/>
    <property type="match status" value="1"/>
</dbReference>
<dbReference type="EMBL" id="JAGQLN010000001">
    <property type="protein sequence ID" value="MCA9376323.1"/>
    <property type="molecule type" value="Genomic_DNA"/>
</dbReference>
<dbReference type="Proteomes" id="UP000741282">
    <property type="component" value="Unassembled WGS sequence"/>
</dbReference>
<dbReference type="InterPro" id="IPR013815">
    <property type="entry name" value="ATP_grasp_subdomain_1"/>
</dbReference>
<dbReference type="GO" id="GO:0046872">
    <property type="term" value="F:metal ion binding"/>
    <property type="evidence" value="ECO:0007669"/>
    <property type="project" value="InterPro"/>
</dbReference>
<keyword evidence="1" id="KW-0067">ATP-binding</keyword>
<dbReference type="GO" id="GO:0005524">
    <property type="term" value="F:ATP binding"/>
    <property type="evidence" value="ECO:0007669"/>
    <property type="project" value="UniProtKB-UniRule"/>
</dbReference>
<reference evidence="3" key="2">
    <citation type="journal article" date="2021" name="Microbiome">
        <title>Successional dynamics and alternative stable states in a saline activated sludge microbial community over 9 years.</title>
        <authorList>
            <person name="Wang Y."/>
            <person name="Ye J."/>
            <person name="Ju F."/>
            <person name="Liu L."/>
            <person name="Boyd J.A."/>
            <person name="Deng Y."/>
            <person name="Parks D.H."/>
            <person name="Jiang X."/>
            <person name="Yin X."/>
            <person name="Woodcroft B.J."/>
            <person name="Tyson G.W."/>
            <person name="Hugenholtz P."/>
            <person name="Polz M.F."/>
            <person name="Zhang T."/>
        </authorList>
    </citation>
    <scope>NUCLEOTIDE SEQUENCE</scope>
    <source>
        <strain evidence="3">HKST-UBA17</strain>
    </source>
</reference>
<dbReference type="Pfam" id="PF08443">
    <property type="entry name" value="RimK"/>
    <property type="match status" value="1"/>
</dbReference>
<evidence type="ECO:0000313" key="4">
    <source>
        <dbReference type="Proteomes" id="UP000741282"/>
    </source>
</evidence>
<evidence type="ECO:0000259" key="2">
    <source>
        <dbReference type="PROSITE" id="PS50975"/>
    </source>
</evidence>
<dbReference type="GO" id="GO:0004363">
    <property type="term" value="F:glutathione synthase activity"/>
    <property type="evidence" value="ECO:0007669"/>
    <property type="project" value="InterPro"/>
</dbReference>
<keyword evidence="1" id="KW-0547">Nucleotide-binding</keyword>
<dbReference type="AlphaFoldDB" id="A0A955KWR8"/>
<dbReference type="PROSITE" id="PS50975">
    <property type="entry name" value="ATP_GRASP"/>
    <property type="match status" value="1"/>
</dbReference>
<proteinExistence type="predicted"/>
<dbReference type="InterPro" id="IPR013651">
    <property type="entry name" value="ATP-grasp_RimK-type"/>
</dbReference>
<dbReference type="PANTHER" id="PTHR21621:SF0">
    <property type="entry name" value="BETA-CITRYLGLUTAMATE SYNTHASE B-RELATED"/>
    <property type="match status" value="1"/>
</dbReference>
<organism evidence="3 4">
    <name type="scientific">Candidatus Dojkabacteria bacterium</name>
    <dbReference type="NCBI Taxonomy" id="2099670"/>
    <lineage>
        <taxon>Bacteria</taxon>
        <taxon>Candidatus Dojkabacteria</taxon>
    </lineage>
</organism>
<reference evidence="3" key="1">
    <citation type="submission" date="2020-04" db="EMBL/GenBank/DDBJ databases">
        <authorList>
            <person name="Zhang T."/>
        </authorList>
    </citation>
    <scope>NUCLEOTIDE SEQUENCE</scope>
    <source>
        <strain evidence="3">HKST-UBA17</strain>
    </source>
</reference>
<dbReference type="Gene3D" id="3.30.1490.20">
    <property type="entry name" value="ATP-grasp fold, A domain"/>
    <property type="match status" value="1"/>
</dbReference>
<dbReference type="InterPro" id="IPR004218">
    <property type="entry name" value="GSHS_ATP-bd"/>
</dbReference>